<feature type="compositionally biased region" description="Basic and acidic residues" evidence="2">
    <location>
        <begin position="717"/>
        <end position="727"/>
    </location>
</feature>
<dbReference type="OrthoDB" id="6380657at2759"/>
<feature type="coiled-coil region" evidence="1">
    <location>
        <begin position="387"/>
        <end position="414"/>
    </location>
</feature>
<name>A0A8J4XUK9_CHIOP</name>
<evidence type="ECO:0000313" key="4">
    <source>
        <dbReference type="Proteomes" id="UP000770661"/>
    </source>
</evidence>
<feature type="compositionally biased region" description="Low complexity" evidence="2">
    <location>
        <begin position="533"/>
        <end position="544"/>
    </location>
</feature>
<feature type="coiled-coil region" evidence="1">
    <location>
        <begin position="442"/>
        <end position="469"/>
    </location>
</feature>
<feature type="coiled-coil region" evidence="1">
    <location>
        <begin position="132"/>
        <end position="282"/>
    </location>
</feature>
<dbReference type="AlphaFoldDB" id="A0A8J4XUK9"/>
<sequence length="749" mass="84195">MDTTERYKTVDVQRNAGNVACKPLHNTMLDSSPLEQEELQKCPSKLAPHPSLGRHVKFQSAKTSMQDPLVQIDSKECGNNQNHQHCDQQSLEVLKKLAGLRWSLMGWGDVSSAPPTDTSSSLTFLHHLLTSLQTLQWEKKHLKEELTTTLKKLKDLSEDSNTKQHMYEKRETRLVEADRQLGELQQSWASAQEVGQQKVAKFRDRCNVLKQENACLRKESQCLRSEVVELTARTQEHNLIKTQMLETEELLAASKKNTAEVLEENNRVNLCLEENMKHLQELEQGRVPRLVAEVEEWKTRCGGLQDANTQLCGAKVIQGEDFHMLQEQHKILLKKIVEEQEQKAEAEQRKTLLEDEVKGWSGKVAAMKTQLHLHYQAQVEELVVRKSTALQDQLKSLESNLQKTFEERLSAQARSHHATCDRLQKRFEEKIKSINVSYDRQQEAVHSEMKALEDENQRLQQQKQGVITAVSSILGLDHRTGVDPSACVSVAGRGSSRQAGAASLSVDAVNDATAKTAHTPTWDKNVGNLPHLSVHSSSSSDTESTLFHEGSQTVRHLGEHSHGTLQRDMSLNGYQNGQKKDFVVSTDNDKHPKVGAYGECQSLYGKDNSQTQVASCYLHSGTENCSGSEDGCPNRYHSCKNLKRFDHKESLYPSFTTKIRRASEILQASDLTDEDACYQDGDDVTFTPREDDEIARILNELKMQVSQSTQGAPSEAPTHDTSLDRDPASLTLHRLSQVSSVLSQYVAHS</sequence>
<evidence type="ECO:0000313" key="3">
    <source>
        <dbReference type="EMBL" id="KAG0713364.1"/>
    </source>
</evidence>
<feature type="region of interest" description="Disordered" evidence="2">
    <location>
        <begin position="518"/>
        <end position="565"/>
    </location>
</feature>
<evidence type="ECO:0000256" key="2">
    <source>
        <dbReference type="SAM" id="MobiDB-lite"/>
    </source>
</evidence>
<comment type="caution">
    <text evidence="3">The sequence shown here is derived from an EMBL/GenBank/DDBJ whole genome shotgun (WGS) entry which is preliminary data.</text>
</comment>
<evidence type="ECO:0000256" key="1">
    <source>
        <dbReference type="SAM" id="Coils"/>
    </source>
</evidence>
<reference evidence="3" key="1">
    <citation type="submission" date="2020-07" db="EMBL/GenBank/DDBJ databases">
        <title>The High-quality genome of the commercially important snow crab, Chionoecetes opilio.</title>
        <authorList>
            <person name="Jeong J.-H."/>
            <person name="Ryu S."/>
        </authorList>
    </citation>
    <scope>NUCLEOTIDE SEQUENCE</scope>
    <source>
        <strain evidence="3">MADBK_172401_WGS</strain>
        <tissue evidence="3">Digestive gland</tissue>
    </source>
</reference>
<proteinExistence type="predicted"/>
<feature type="coiled-coil region" evidence="1">
    <location>
        <begin position="329"/>
        <end position="363"/>
    </location>
</feature>
<dbReference type="EMBL" id="JACEEZ010021552">
    <property type="protein sequence ID" value="KAG0713364.1"/>
    <property type="molecule type" value="Genomic_DNA"/>
</dbReference>
<keyword evidence="1" id="KW-0175">Coiled coil</keyword>
<accession>A0A8J4XUK9</accession>
<organism evidence="3 4">
    <name type="scientific">Chionoecetes opilio</name>
    <name type="common">Atlantic snow crab</name>
    <name type="synonym">Cancer opilio</name>
    <dbReference type="NCBI Taxonomy" id="41210"/>
    <lineage>
        <taxon>Eukaryota</taxon>
        <taxon>Metazoa</taxon>
        <taxon>Ecdysozoa</taxon>
        <taxon>Arthropoda</taxon>
        <taxon>Crustacea</taxon>
        <taxon>Multicrustacea</taxon>
        <taxon>Malacostraca</taxon>
        <taxon>Eumalacostraca</taxon>
        <taxon>Eucarida</taxon>
        <taxon>Decapoda</taxon>
        <taxon>Pleocyemata</taxon>
        <taxon>Brachyura</taxon>
        <taxon>Eubrachyura</taxon>
        <taxon>Majoidea</taxon>
        <taxon>Majidae</taxon>
        <taxon>Chionoecetes</taxon>
    </lineage>
</organism>
<protein>
    <submittedName>
        <fullName evidence="3">Uncharacterized protein</fullName>
    </submittedName>
</protein>
<dbReference type="Proteomes" id="UP000770661">
    <property type="component" value="Unassembled WGS sequence"/>
</dbReference>
<feature type="region of interest" description="Disordered" evidence="2">
    <location>
        <begin position="704"/>
        <end position="727"/>
    </location>
</feature>
<keyword evidence="4" id="KW-1185">Reference proteome</keyword>
<gene>
    <name evidence="3" type="ORF">GWK47_016412</name>
</gene>